<keyword evidence="2" id="KW-1185">Reference proteome</keyword>
<evidence type="ECO:0000313" key="2">
    <source>
        <dbReference type="Proteomes" id="UP000291404"/>
    </source>
</evidence>
<dbReference type="Proteomes" id="UP000291404">
    <property type="component" value="Unassembled WGS sequence"/>
</dbReference>
<name>A0A4V6MVB0_9MICR</name>
<dbReference type="AlphaFoldDB" id="A0A4V6MVB0"/>
<sequence length="126" mass="14706">ECRGIYTIHSIKKTVEIISFDRRRGLESGPNAEESWERASLSVILGAEMHKQPIPPLKQVDNEEDDVKTENTKDILPLILDGITTAKEPTTNINEELELEEEKKWLKLWKELFRKEKNLFTQNFIK</sequence>
<organism evidence="1 2">
    <name type="scientific">Hamiltosporidium magnivora</name>
    <dbReference type="NCBI Taxonomy" id="148818"/>
    <lineage>
        <taxon>Eukaryota</taxon>
        <taxon>Fungi</taxon>
        <taxon>Fungi incertae sedis</taxon>
        <taxon>Microsporidia</taxon>
        <taxon>Dubosqiidae</taxon>
        <taxon>Hamiltosporidium</taxon>
    </lineage>
</organism>
<reference evidence="1 2" key="1">
    <citation type="submission" date="2017-12" db="EMBL/GenBank/DDBJ databases">
        <authorList>
            <person name="Pombert J.-F."/>
            <person name="Haag K.L."/>
            <person name="Ebert D."/>
        </authorList>
    </citation>
    <scope>NUCLEOTIDE SEQUENCE [LARGE SCALE GENOMIC DNA]</scope>
    <source>
        <strain evidence="1">BE-OM-2</strain>
    </source>
</reference>
<comment type="caution">
    <text evidence="1">The sequence shown here is derived from an EMBL/GenBank/DDBJ whole genome shotgun (WGS) entry which is preliminary data.</text>
</comment>
<dbReference type="EMBL" id="PITI01001444">
    <property type="protein sequence ID" value="TBU01082.1"/>
    <property type="molecule type" value="Genomic_DNA"/>
</dbReference>
<feature type="non-terminal residue" evidence="1">
    <location>
        <position position="1"/>
    </location>
</feature>
<protein>
    <submittedName>
        <fullName evidence="1">Uncharacterized protein</fullName>
    </submittedName>
</protein>
<dbReference type="VEuPathDB" id="MicrosporidiaDB:CWI39_2608p0020"/>
<accession>A0A4V6MVB0</accession>
<dbReference type="VEuPathDB" id="MicrosporidiaDB:CWI36_1444p0010"/>
<evidence type="ECO:0000313" key="1">
    <source>
        <dbReference type="EMBL" id="TBU01082.1"/>
    </source>
</evidence>
<proteinExistence type="predicted"/>
<gene>
    <name evidence="1" type="ORF">CWI36_1444p0010</name>
</gene>